<feature type="compositionally biased region" description="Basic and acidic residues" evidence="1">
    <location>
        <begin position="23"/>
        <end position="37"/>
    </location>
</feature>
<accession>A0ABD2N4A9</accession>
<dbReference type="EMBL" id="JABFTP020000062">
    <property type="protein sequence ID" value="KAL3273422.1"/>
    <property type="molecule type" value="Genomic_DNA"/>
</dbReference>
<comment type="caution">
    <text evidence="2">The sequence shown here is derived from an EMBL/GenBank/DDBJ whole genome shotgun (WGS) entry which is preliminary data.</text>
</comment>
<gene>
    <name evidence="2" type="ORF">HHI36_014866</name>
</gene>
<protein>
    <submittedName>
        <fullName evidence="2">Uncharacterized protein</fullName>
    </submittedName>
</protein>
<evidence type="ECO:0000256" key="1">
    <source>
        <dbReference type="SAM" id="MobiDB-lite"/>
    </source>
</evidence>
<evidence type="ECO:0000313" key="2">
    <source>
        <dbReference type="EMBL" id="KAL3273422.1"/>
    </source>
</evidence>
<sequence>MLEAKRKKNLEKPAGKINGNKKKNMETRKEATKKRGFENTMKQNEQSDERCIICNEFENNELWFSYSSCGQ</sequence>
<name>A0ABD2N4A9_9CUCU</name>
<feature type="region of interest" description="Disordered" evidence="1">
    <location>
        <begin position="1"/>
        <end position="43"/>
    </location>
</feature>
<dbReference type="Proteomes" id="UP001516400">
    <property type="component" value="Unassembled WGS sequence"/>
</dbReference>
<reference evidence="2 3" key="1">
    <citation type="journal article" date="2021" name="BMC Biol.">
        <title>Horizontally acquired antibacterial genes associated with adaptive radiation of ladybird beetles.</title>
        <authorList>
            <person name="Li H.S."/>
            <person name="Tang X.F."/>
            <person name="Huang Y.H."/>
            <person name="Xu Z.Y."/>
            <person name="Chen M.L."/>
            <person name="Du X.Y."/>
            <person name="Qiu B.Y."/>
            <person name="Chen P.T."/>
            <person name="Zhang W."/>
            <person name="Slipinski A."/>
            <person name="Escalona H.E."/>
            <person name="Waterhouse R.M."/>
            <person name="Zwick A."/>
            <person name="Pang H."/>
        </authorList>
    </citation>
    <scope>NUCLEOTIDE SEQUENCE [LARGE SCALE GENOMIC DNA]</scope>
    <source>
        <strain evidence="2">SYSU2018</strain>
    </source>
</reference>
<evidence type="ECO:0000313" key="3">
    <source>
        <dbReference type="Proteomes" id="UP001516400"/>
    </source>
</evidence>
<keyword evidence="3" id="KW-1185">Reference proteome</keyword>
<proteinExistence type="predicted"/>
<organism evidence="2 3">
    <name type="scientific">Cryptolaemus montrouzieri</name>
    <dbReference type="NCBI Taxonomy" id="559131"/>
    <lineage>
        <taxon>Eukaryota</taxon>
        <taxon>Metazoa</taxon>
        <taxon>Ecdysozoa</taxon>
        <taxon>Arthropoda</taxon>
        <taxon>Hexapoda</taxon>
        <taxon>Insecta</taxon>
        <taxon>Pterygota</taxon>
        <taxon>Neoptera</taxon>
        <taxon>Endopterygota</taxon>
        <taxon>Coleoptera</taxon>
        <taxon>Polyphaga</taxon>
        <taxon>Cucujiformia</taxon>
        <taxon>Coccinelloidea</taxon>
        <taxon>Coccinellidae</taxon>
        <taxon>Scymninae</taxon>
        <taxon>Scymnini</taxon>
        <taxon>Cryptolaemus</taxon>
    </lineage>
</organism>
<dbReference type="AlphaFoldDB" id="A0ABD2N4A9"/>